<accession>A0A239PK88</accession>
<keyword evidence="1" id="KW-1133">Transmembrane helix</keyword>
<gene>
    <name evidence="3" type="ORF">SAMN06297382_0543</name>
</gene>
<dbReference type="InterPro" id="IPR028087">
    <property type="entry name" value="Tad_N"/>
</dbReference>
<evidence type="ECO:0000313" key="3">
    <source>
        <dbReference type="EMBL" id="SNT68047.1"/>
    </source>
</evidence>
<reference evidence="3 4" key="1">
    <citation type="submission" date="2017-07" db="EMBL/GenBank/DDBJ databases">
        <authorList>
            <person name="Sun Z.S."/>
            <person name="Albrecht U."/>
            <person name="Echele G."/>
            <person name="Lee C.C."/>
        </authorList>
    </citation>
    <scope>NUCLEOTIDE SEQUENCE [LARGE SCALE GENOMIC DNA]</scope>
    <source>
        <strain evidence="3 4">CGMCC 1.12710</strain>
    </source>
</reference>
<feature type="transmembrane region" description="Helical" evidence="1">
    <location>
        <begin position="44"/>
        <end position="63"/>
    </location>
</feature>
<protein>
    <submittedName>
        <fullName evidence="3">Putative Flp pilus-assembly TadE/G-like</fullName>
    </submittedName>
</protein>
<evidence type="ECO:0000259" key="2">
    <source>
        <dbReference type="Pfam" id="PF13400"/>
    </source>
</evidence>
<proteinExistence type="predicted"/>
<feature type="domain" description="Putative Flp pilus-assembly TadG-like N-terminal" evidence="2">
    <location>
        <begin position="42"/>
        <end position="88"/>
    </location>
</feature>
<dbReference type="AlphaFoldDB" id="A0A239PK88"/>
<evidence type="ECO:0000313" key="4">
    <source>
        <dbReference type="Proteomes" id="UP000198346"/>
    </source>
</evidence>
<dbReference type="Pfam" id="PF13400">
    <property type="entry name" value="Tad"/>
    <property type="match status" value="1"/>
</dbReference>
<dbReference type="Proteomes" id="UP000198346">
    <property type="component" value="Unassembled WGS sequence"/>
</dbReference>
<dbReference type="EMBL" id="FZQA01000001">
    <property type="protein sequence ID" value="SNT68047.1"/>
    <property type="molecule type" value="Genomic_DNA"/>
</dbReference>
<evidence type="ECO:0000256" key="1">
    <source>
        <dbReference type="SAM" id="Phobius"/>
    </source>
</evidence>
<organism evidence="3 4">
    <name type="scientific">Amphiplicatus metriothermophilus</name>
    <dbReference type="NCBI Taxonomy" id="1519374"/>
    <lineage>
        <taxon>Bacteria</taxon>
        <taxon>Pseudomonadati</taxon>
        <taxon>Pseudomonadota</taxon>
        <taxon>Alphaproteobacteria</taxon>
        <taxon>Parvularculales</taxon>
        <taxon>Parvularculaceae</taxon>
        <taxon>Amphiplicatus</taxon>
    </lineage>
</organism>
<sequence length="446" mass="44582">MIRGRHRGKGAGGARAAGSAATARPADAILGPVRAFLADRRGGAAIVMVLTLPVLFAGLAFGAEFSHWQAMSRRVQNAADMAAHSAVMQMRAGVADEEEIRRVAHAVARASGFQGDETALALAIPPAAGPYAGAAMTVEARLVQTTPRRFSGFFFKEPMKIEARATASLVGGRPACVLALHPTADGAVALGGAADVTLSACDVAANSRSPDSVQVTGAGARLKAACVTTAGGVDDHHGAILYTDCAAPLENGPYTADPYEDLPAPATGACAPFSSFLAGGKTAAPAPGCYQVPAGVSVVNKDVSLSAGVYVFDGPGKIRFNGKAAMTGEGVMLHFAGGASVEVSGDYALDIAAPESGAYAGVAIFAARDSAGTLALTGDSGVAVAGAIYAPAADVGYTGSAAHGPGECVRIVASTVTFWGAASIDGDCDAPGLRPIMTAQIVRVVG</sequence>
<keyword evidence="1" id="KW-0472">Membrane</keyword>
<keyword evidence="4" id="KW-1185">Reference proteome</keyword>
<dbReference type="RefSeq" id="WP_089411032.1">
    <property type="nucleotide sequence ID" value="NZ_FZQA01000001.1"/>
</dbReference>
<keyword evidence="1" id="KW-0812">Transmembrane</keyword>
<name>A0A239PK88_9PROT</name>